<name>A0ABU7AH30_9TELE</name>
<proteinExistence type="predicted"/>
<reference evidence="1 2" key="1">
    <citation type="submission" date="2021-07" db="EMBL/GenBank/DDBJ databases">
        <authorList>
            <person name="Palmer J.M."/>
        </authorList>
    </citation>
    <scope>NUCLEOTIDE SEQUENCE [LARGE SCALE GENOMIC DNA]</scope>
    <source>
        <strain evidence="1 2">AT_MEX2019</strain>
        <tissue evidence="1">Muscle</tissue>
    </source>
</reference>
<dbReference type="EMBL" id="JAHUTI010013735">
    <property type="protein sequence ID" value="MED6237091.1"/>
    <property type="molecule type" value="Genomic_DNA"/>
</dbReference>
<gene>
    <name evidence="1" type="ORF">ATANTOWER_018745</name>
</gene>
<comment type="caution">
    <text evidence="1">The sequence shown here is derived from an EMBL/GenBank/DDBJ whole genome shotgun (WGS) entry which is preliminary data.</text>
</comment>
<dbReference type="Proteomes" id="UP001345963">
    <property type="component" value="Unassembled WGS sequence"/>
</dbReference>
<evidence type="ECO:0000313" key="2">
    <source>
        <dbReference type="Proteomes" id="UP001345963"/>
    </source>
</evidence>
<keyword evidence="2" id="KW-1185">Reference proteome</keyword>
<sequence length="100" mass="10705">MLYFLTDEGGGLGLHLTSITSSARSAQSSVHQLESACSRLGCRMCASLLFYPAKKSDALYAGEALASSSTGSAFYFPLEKSLKLGLEEFSAPLFRGQRSQ</sequence>
<organism evidence="1 2">
    <name type="scientific">Ataeniobius toweri</name>
    <dbReference type="NCBI Taxonomy" id="208326"/>
    <lineage>
        <taxon>Eukaryota</taxon>
        <taxon>Metazoa</taxon>
        <taxon>Chordata</taxon>
        <taxon>Craniata</taxon>
        <taxon>Vertebrata</taxon>
        <taxon>Euteleostomi</taxon>
        <taxon>Actinopterygii</taxon>
        <taxon>Neopterygii</taxon>
        <taxon>Teleostei</taxon>
        <taxon>Neoteleostei</taxon>
        <taxon>Acanthomorphata</taxon>
        <taxon>Ovalentaria</taxon>
        <taxon>Atherinomorphae</taxon>
        <taxon>Cyprinodontiformes</taxon>
        <taxon>Goodeidae</taxon>
        <taxon>Ataeniobius</taxon>
    </lineage>
</organism>
<accession>A0ABU7AH30</accession>
<protein>
    <submittedName>
        <fullName evidence="1">Uncharacterized protein</fullName>
    </submittedName>
</protein>
<evidence type="ECO:0000313" key="1">
    <source>
        <dbReference type="EMBL" id="MED6237091.1"/>
    </source>
</evidence>